<gene>
    <name evidence="1" type="ORF">DW011_13065</name>
</gene>
<dbReference type="AlphaFoldDB" id="A0A139K3A3"/>
<dbReference type="RefSeq" id="WP_061473929.1">
    <property type="nucleotide sequence ID" value="NZ_CAXSMB010000020.1"/>
</dbReference>
<dbReference type="Proteomes" id="UP000283616">
    <property type="component" value="Unassembled WGS sequence"/>
</dbReference>
<evidence type="ECO:0000313" key="1">
    <source>
        <dbReference type="EMBL" id="RHL58121.1"/>
    </source>
</evidence>
<protein>
    <submittedName>
        <fullName evidence="1">Uncharacterized protein</fullName>
    </submittedName>
</protein>
<proteinExistence type="predicted"/>
<name>A0A139K3A3_BACT4</name>
<dbReference type="Gene3D" id="3.40.390.70">
    <property type="match status" value="1"/>
</dbReference>
<organism evidence="1 2">
    <name type="scientific">Bacteroides thetaiotaomicron</name>
    <dbReference type="NCBI Taxonomy" id="818"/>
    <lineage>
        <taxon>Bacteria</taxon>
        <taxon>Pseudomonadati</taxon>
        <taxon>Bacteroidota</taxon>
        <taxon>Bacteroidia</taxon>
        <taxon>Bacteroidales</taxon>
        <taxon>Bacteroidaceae</taxon>
        <taxon>Bacteroides</taxon>
    </lineage>
</organism>
<dbReference type="EMBL" id="QROV01000014">
    <property type="protein sequence ID" value="RHL58121.1"/>
    <property type="molecule type" value="Genomic_DNA"/>
</dbReference>
<evidence type="ECO:0000313" key="2">
    <source>
        <dbReference type="Proteomes" id="UP000283616"/>
    </source>
</evidence>
<accession>A0A139K3A3</accession>
<sequence length="299" mass="34750">MKKLILLICMLAGMSSCYHEDALIVPEQPDKYNILTDDLSDPTQHFIYQFYQKYQTVIITNPTEADYKFNFTANNGIKITAPEQKQEIIDEGIEFLQKVLLNLYSDSFLKKNLPFSILLSEEVRMASYGETTIMNCYASSSFIALGNVSSSLKTMTDEEFVKIRADVNASFWAKYMSEVRGLFTISDAFYEASEEVEPKLYDPNWYRFKGTDPNEIDFYKYGVITYSENSYIDEDWPDFNSIYAPLKSEDLAQWMNFVFEKTPAEIQEICDKYPVMKKKYDVIREAMLENGFDLSKLEL</sequence>
<dbReference type="PROSITE" id="PS51257">
    <property type="entry name" value="PROKAR_LIPOPROTEIN"/>
    <property type="match status" value="1"/>
</dbReference>
<comment type="caution">
    <text evidence="1">The sequence shown here is derived from an EMBL/GenBank/DDBJ whole genome shotgun (WGS) entry which is preliminary data.</text>
</comment>
<reference evidence="1 2" key="1">
    <citation type="submission" date="2018-08" db="EMBL/GenBank/DDBJ databases">
        <title>A genome reference for cultivated species of the human gut microbiota.</title>
        <authorList>
            <person name="Zou Y."/>
            <person name="Xue W."/>
            <person name="Luo G."/>
        </authorList>
    </citation>
    <scope>NUCLEOTIDE SEQUENCE [LARGE SCALE GENOMIC DNA]</scope>
    <source>
        <strain evidence="1 2">AF37-12</strain>
    </source>
</reference>